<feature type="compositionally biased region" description="Basic and acidic residues" evidence="1">
    <location>
        <begin position="231"/>
        <end position="251"/>
    </location>
</feature>
<evidence type="ECO:0000313" key="2">
    <source>
        <dbReference type="EMBL" id="CAK1549502.1"/>
    </source>
</evidence>
<dbReference type="EMBL" id="CAVLEF010000030">
    <property type="protein sequence ID" value="CAK1549502.1"/>
    <property type="molecule type" value="Genomic_DNA"/>
</dbReference>
<sequence length="307" mass="35242">MPKVKTKTVTRADTIVTRSKTSSKRFIHGEPQLRVYKNKKSKKVENVAKNRRNLQKEIDKDYYPDKKKRNSKAKNIVLQPKHNYTVVADVNNCKRRKMNVPKKDVNASSDEESTNEILLRATISKVITTMQEADELDDEDFMEILTCPSPVWWEEAPPGYIEEPISAQYPKNKKTIDELIQEESKRAQKRATKPISGDTSKRNNLEALLGNLKRKLSTVTTETDNLINNIADKETQDNHRQDDKKDDDSRDNIVSNNQNVTADEIKLLDVIDLISDETDDENLNMTVDSDSLSYLENTEIPMLFDEA</sequence>
<comment type="caution">
    <text evidence="2">The sequence shown here is derived from an EMBL/GenBank/DDBJ whole genome shotgun (WGS) entry which is preliminary data.</text>
</comment>
<organism evidence="2 3">
    <name type="scientific">Leptosia nina</name>
    <dbReference type="NCBI Taxonomy" id="320188"/>
    <lineage>
        <taxon>Eukaryota</taxon>
        <taxon>Metazoa</taxon>
        <taxon>Ecdysozoa</taxon>
        <taxon>Arthropoda</taxon>
        <taxon>Hexapoda</taxon>
        <taxon>Insecta</taxon>
        <taxon>Pterygota</taxon>
        <taxon>Neoptera</taxon>
        <taxon>Endopterygota</taxon>
        <taxon>Lepidoptera</taxon>
        <taxon>Glossata</taxon>
        <taxon>Ditrysia</taxon>
        <taxon>Papilionoidea</taxon>
        <taxon>Pieridae</taxon>
        <taxon>Pierinae</taxon>
        <taxon>Leptosia</taxon>
    </lineage>
</organism>
<evidence type="ECO:0000313" key="3">
    <source>
        <dbReference type="Proteomes" id="UP001497472"/>
    </source>
</evidence>
<dbReference type="Proteomes" id="UP001497472">
    <property type="component" value="Unassembled WGS sequence"/>
</dbReference>
<name>A0AAV1JLN7_9NEOP</name>
<keyword evidence="3" id="KW-1185">Reference proteome</keyword>
<gene>
    <name evidence="2" type="ORF">LNINA_LOCUS8794</name>
</gene>
<reference evidence="2 3" key="1">
    <citation type="submission" date="2023-11" db="EMBL/GenBank/DDBJ databases">
        <authorList>
            <person name="Okamura Y."/>
        </authorList>
    </citation>
    <scope>NUCLEOTIDE SEQUENCE [LARGE SCALE GENOMIC DNA]</scope>
</reference>
<evidence type="ECO:0000256" key="1">
    <source>
        <dbReference type="SAM" id="MobiDB-lite"/>
    </source>
</evidence>
<accession>A0AAV1JLN7</accession>
<feature type="region of interest" description="Disordered" evidence="1">
    <location>
        <begin position="183"/>
        <end position="202"/>
    </location>
</feature>
<feature type="region of interest" description="Disordered" evidence="1">
    <location>
        <begin position="230"/>
        <end position="257"/>
    </location>
</feature>
<protein>
    <submittedName>
        <fullName evidence="2">Uncharacterized protein</fullName>
    </submittedName>
</protein>
<dbReference type="AlphaFoldDB" id="A0AAV1JLN7"/>
<proteinExistence type="predicted"/>